<dbReference type="AlphaFoldDB" id="A0A1U7D9Z8"/>
<dbReference type="OrthoDB" id="7239472at2"/>
<dbReference type="Pfam" id="PF03480">
    <property type="entry name" value="DctP"/>
    <property type="match status" value="1"/>
</dbReference>
<keyword evidence="3" id="KW-0813">Transport</keyword>
<dbReference type="GO" id="GO:0055085">
    <property type="term" value="P:transmembrane transport"/>
    <property type="evidence" value="ECO:0007669"/>
    <property type="project" value="InterPro"/>
</dbReference>
<feature type="signal peptide" evidence="6">
    <location>
        <begin position="1"/>
        <end position="22"/>
    </location>
</feature>
<organism evidence="7 8">
    <name type="scientific">Salipiger profundus</name>
    <dbReference type="NCBI Taxonomy" id="1229727"/>
    <lineage>
        <taxon>Bacteria</taxon>
        <taxon>Pseudomonadati</taxon>
        <taxon>Pseudomonadota</taxon>
        <taxon>Alphaproteobacteria</taxon>
        <taxon>Rhodobacterales</taxon>
        <taxon>Roseobacteraceae</taxon>
        <taxon>Salipiger</taxon>
    </lineage>
</organism>
<dbReference type="GO" id="GO:0042597">
    <property type="term" value="C:periplasmic space"/>
    <property type="evidence" value="ECO:0007669"/>
    <property type="project" value="UniProtKB-SubCell"/>
</dbReference>
<keyword evidence="5" id="KW-0574">Periplasm</keyword>
<dbReference type="Proteomes" id="UP000186559">
    <property type="component" value="Chromosome"/>
</dbReference>
<dbReference type="Gene3D" id="3.40.190.170">
    <property type="entry name" value="Bacterial extracellular solute-binding protein, family 7"/>
    <property type="match status" value="1"/>
</dbReference>
<comment type="similarity">
    <text evidence="2">Belongs to the bacterial solute-binding protein 7 family.</text>
</comment>
<keyword evidence="8" id="KW-1185">Reference proteome</keyword>
<proteinExistence type="inferred from homology"/>
<evidence type="ECO:0000313" key="8">
    <source>
        <dbReference type="Proteomes" id="UP000186559"/>
    </source>
</evidence>
<evidence type="ECO:0000256" key="5">
    <source>
        <dbReference type="ARBA" id="ARBA00022764"/>
    </source>
</evidence>
<evidence type="ECO:0000256" key="6">
    <source>
        <dbReference type="SAM" id="SignalP"/>
    </source>
</evidence>
<feature type="chain" id="PRO_5010558320" evidence="6">
    <location>
        <begin position="23"/>
        <end position="374"/>
    </location>
</feature>
<evidence type="ECO:0000256" key="3">
    <source>
        <dbReference type="ARBA" id="ARBA00022448"/>
    </source>
</evidence>
<dbReference type="CDD" id="cd13666">
    <property type="entry name" value="PBP2_TRAP_DctP_like_1"/>
    <property type="match status" value="1"/>
</dbReference>
<dbReference type="NCBIfam" id="NF037995">
    <property type="entry name" value="TRAP_S1"/>
    <property type="match status" value="1"/>
</dbReference>
<dbReference type="InterPro" id="IPR018389">
    <property type="entry name" value="DctP_fam"/>
</dbReference>
<evidence type="ECO:0000256" key="2">
    <source>
        <dbReference type="ARBA" id="ARBA00009023"/>
    </source>
</evidence>
<dbReference type="EMBL" id="CP014796">
    <property type="protein sequence ID" value="APX24959.1"/>
    <property type="molecule type" value="Genomic_DNA"/>
</dbReference>
<name>A0A1U7D9Z8_9RHOB</name>
<evidence type="ECO:0000256" key="4">
    <source>
        <dbReference type="ARBA" id="ARBA00022729"/>
    </source>
</evidence>
<dbReference type="RefSeq" id="WP_076624661.1">
    <property type="nucleotide sequence ID" value="NZ_BMEW01000001.1"/>
</dbReference>
<dbReference type="PANTHER" id="PTHR33376">
    <property type="match status" value="1"/>
</dbReference>
<comment type="subcellular location">
    <subcellularLocation>
        <location evidence="1">Periplasm</location>
    </subcellularLocation>
</comment>
<reference evidence="7 8" key="1">
    <citation type="submission" date="2016-03" db="EMBL/GenBank/DDBJ databases">
        <title>Deep-sea bacteria in the southern Pacific.</title>
        <authorList>
            <person name="Tang K."/>
        </authorList>
    </citation>
    <scope>NUCLEOTIDE SEQUENCE [LARGE SCALE GENOMIC DNA]</scope>
    <source>
        <strain evidence="7 8">JLT2016</strain>
    </source>
</reference>
<gene>
    <name evidence="7" type="ORF">Ga0080559_TMP4163</name>
</gene>
<dbReference type="PANTHER" id="PTHR33376:SF7">
    <property type="entry name" value="C4-DICARBOXYLATE-BINDING PROTEIN DCTB"/>
    <property type="match status" value="1"/>
</dbReference>
<protein>
    <submittedName>
        <fullName evidence="7">TRAP-type C4-dicarboxylate transport system, periplasmic component</fullName>
    </submittedName>
</protein>
<accession>A0A1U7D9Z8</accession>
<sequence precursor="true">MINLRTLAGSTALVLAAAPALAADYTFSTFLGPNHPITLNLHVPWAEDVAERTDGEIDFEVYVGGAILPGNGVLQGVAQNVAQGGFITAGYVPAEMPVWNVIGDVAWEASSDYAVTLAATEFGLLNQLGHDEWTGNGVVFTGSASTVMYSYLCRGEPKSLEDFEGLRIRTAGNGWARFAESIGAVPVNVSYTETYSALERGAIECTNLDPTHLYNGAQVAEVVDSVVMLPMGPFFSQAAWAFNQSFWNDLSAEQRRIIFEESARSLVRLHDAQDKMLEDNLAQARENGLAVIEPAEDLVAAKDAFVADGIGGLAKIAENRGVANYQQAIDEFSALLTKWDGLLAENDRDDPEAMYDLIMTELYDKLDPETYGVE</sequence>
<dbReference type="STRING" id="1229727.Ga0080559_TMP4163"/>
<dbReference type="KEGG" id="tpro:Ga0080559_TMP4163"/>
<evidence type="ECO:0000313" key="7">
    <source>
        <dbReference type="EMBL" id="APX24959.1"/>
    </source>
</evidence>
<keyword evidence="4 6" id="KW-0732">Signal</keyword>
<dbReference type="InterPro" id="IPR038404">
    <property type="entry name" value="TRAP_DctP_sf"/>
</dbReference>
<evidence type="ECO:0000256" key="1">
    <source>
        <dbReference type="ARBA" id="ARBA00004418"/>
    </source>
</evidence>